<dbReference type="Pfam" id="PF13276">
    <property type="entry name" value="HTH_21"/>
    <property type="match status" value="1"/>
</dbReference>
<evidence type="ECO:0000259" key="3">
    <source>
        <dbReference type="PROSITE" id="PS50994"/>
    </source>
</evidence>
<feature type="region of interest" description="Disordered" evidence="2">
    <location>
        <begin position="299"/>
        <end position="322"/>
    </location>
</feature>
<dbReference type="AlphaFoldDB" id="A0A918X6X2"/>
<dbReference type="InterPro" id="IPR012337">
    <property type="entry name" value="RNaseH-like_sf"/>
</dbReference>
<name>A0A918X6X2_9ACTN</name>
<sequence>MKTRRWDFVSAHAGTFGVQRICRVLQVSRSGYYRWIAGAKAREVRRAADAALVAEIREVHTVHRGTYGVRRVHAELRGFGHTVNRKRVERLMRLNRIEGRHLRRRKRTTIPVRFAPPAPDLVHRDFTAGQLDEKWCGDITYVQVGGTWLYLACVLDICSRRVLGYSMASHMRTELVIDALKMAVMTRGGHVGGVIFHADRGSQYTSAAFAQVCDELKIRRSMGRVGSSYDNALAESFWGDTYKALELFQFFADRADLAGDAPSVPATKSWSRMSPWLPWMGRGSVLVASPTTAAVASWDRTKRSRSARVPTSAHTTRVRPHP</sequence>
<dbReference type="EMBL" id="BMVC01000022">
    <property type="protein sequence ID" value="GHD15123.1"/>
    <property type="molecule type" value="Genomic_DNA"/>
</dbReference>
<dbReference type="GO" id="GO:0015074">
    <property type="term" value="P:DNA integration"/>
    <property type="evidence" value="ECO:0007669"/>
    <property type="project" value="InterPro"/>
</dbReference>
<reference evidence="4" key="1">
    <citation type="journal article" date="2014" name="Int. J. Syst. Evol. Microbiol.">
        <title>Complete genome sequence of Corynebacterium casei LMG S-19264T (=DSM 44701T), isolated from a smear-ripened cheese.</title>
        <authorList>
            <consortium name="US DOE Joint Genome Institute (JGI-PGF)"/>
            <person name="Walter F."/>
            <person name="Albersmeier A."/>
            <person name="Kalinowski J."/>
            <person name="Ruckert C."/>
        </authorList>
    </citation>
    <scope>NUCLEOTIDE SEQUENCE</scope>
    <source>
        <strain evidence="4">JCM 4637</strain>
    </source>
</reference>
<evidence type="ECO:0000313" key="5">
    <source>
        <dbReference type="Proteomes" id="UP000638353"/>
    </source>
</evidence>
<proteinExistence type="predicted"/>
<dbReference type="Proteomes" id="UP000638353">
    <property type="component" value="Unassembled WGS sequence"/>
</dbReference>
<dbReference type="PANTHER" id="PTHR46889:SF4">
    <property type="entry name" value="TRANSPOSASE INSO FOR INSERTION SEQUENCE ELEMENT IS911B-RELATED"/>
    <property type="match status" value="1"/>
</dbReference>
<evidence type="ECO:0000256" key="1">
    <source>
        <dbReference type="ARBA" id="ARBA00002286"/>
    </source>
</evidence>
<dbReference type="Gene3D" id="3.30.420.10">
    <property type="entry name" value="Ribonuclease H-like superfamily/Ribonuclease H"/>
    <property type="match status" value="1"/>
</dbReference>
<dbReference type="InterPro" id="IPR048020">
    <property type="entry name" value="Transpos_IS3"/>
</dbReference>
<dbReference type="InterPro" id="IPR050900">
    <property type="entry name" value="Transposase_IS3/IS150/IS904"/>
</dbReference>
<dbReference type="NCBIfam" id="NF033516">
    <property type="entry name" value="transpos_IS3"/>
    <property type="match status" value="1"/>
</dbReference>
<evidence type="ECO:0000313" key="4">
    <source>
        <dbReference type="EMBL" id="GHD15123.1"/>
    </source>
</evidence>
<dbReference type="SUPFAM" id="SSF53098">
    <property type="entry name" value="Ribonuclease H-like"/>
    <property type="match status" value="1"/>
</dbReference>
<dbReference type="InterPro" id="IPR001584">
    <property type="entry name" value="Integrase_cat-core"/>
</dbReference>
<dbReference type="InterPro" id="IPR036397">
    <property type="entry name" value="RNaseH_sf"/>
</dbReference>
<protein>
    <recommendedName>
        <fullName evidence="3">Integrase catalytic domain-containing protein</fullName>
    </recommendedName>
</protein>
<dbReference type="PROSITE" id="PS50994">
    <property type="entry name" value="INTEGRASE"/>
    <property type="match status" value="1"/>
</dbReference>
<gene>
    <name evidence="4" type="ORF">GCM10010334_74900</name>
</gene>
<accession>A0A918X6X2</accession>
<organism evidence="4 5">
    <name type="scientific">Streptomyces finlayi</name>
    <dbReference type="NCBI Taxonomy" id="67296"/>
    <lineage>
        <taxon>Bacteria</taxon>
        <taxon>Bacillati</taxon>
        <taxon>Actinomycetota</taxon>
        <taxon>Actinomycetes</taxon>
        <taxon>Kitasatosporales</taxon>
        <taxon>Streptomycetaceae</taxon>
        <taxon>Streptomyces</taxon>
    </lineage>
</organism>
<reference evidence="4" key="2">
    <citation type="submission" date="2020-09" db="EMBL/GenBank/DDBJ databases">
        <authorList>
            <person name="Sun Q."/>
            <person name="Ohkuma M."/>
        </authorList>
    </citation>
    <scope>NUCLEOTIDE SEQUENCE</scope>
    <source>
        <strain evidence="4">JCM 4637</strain>
    </source>
</reference>
<dbReference type="InterPro" id="IPR025948">
    <property type="entry name" value="HTH-like_dom"/>
</dbReference>
<evidence type="ECO:0000256" key="2">
    <source>
        <dbReference type="SAM" id="MobiDB-lite"/>
    </source>
</evidence>
<dbReference type="PANTHER" id="PTHR46889">
    <property type="entry name" value="TRANSPOSASE INSF FOR INSERTION SEQUENCE IS3B-RELATED"/>
    <property type="match status" value="1"/>
</dbReference>
<feature type="domain" description="Integrase catalytic" evidence="3">
    <location>
        <begin position="115"/>
        <end position="237"/>
    </location>
</feature>
<dbReference type="GO" id="GO:0003676">
    <property type="term" value="F:nucleic acid binding"/>
    <property type="evidence" value="ECO:0007669"/>
    <property type="project" value="InterPro"/>
</dbReference>
<comment type="caution">
    <text evidence="4">The sequence shown here is derived from an EMBL/GenBank/DDBJ whole genome shotgun (WGS) entry which is preliminary data.</text>
</comment>
<dbReference type="Pfam" id="PF00665">
    <property type="entry name" value="rve"/>
    <property type="match status" value="1"/>
</dbReference>
<comment type="function">
    <text evidence="1">Involved in the transposition of the insertion sequence.</text>
</comment>